<dbReference type="PANTHER" id="PTHR37984:SF5">
    <property type="entry name" value="PROTEIN NYNRIN-LIKE"/>
    <property type="match status" value="1"/>
</dbReference>
<evidence type="ECO:0000256" key="4">
    <source>
        <dbReference type="ARBA" id="ARBA00022722"/>
    </source>
</evidence>
<dbReference type="SUPFAM" id="SSF56672">
    <property type="entry name" value="DNA/RNA polymerases"/>
    <property type="match status" value="1"/>
</dbReference>
<dbReference type="Gene3D" id="3.10.10.10">
    <property type="entry name" value="HIV Type 1 Reverse Transcriptase, subunit A, domain 1"/>
    <property type="match status" value="1"/>
</dbReference>
<dbReference type="Gene3D" id="2.40.70.10">
    <property type="entry name" value="Acid Proteases"/>
    <property type="match status" value="1"/>
</dbReference>
<dbReference type="InterPro" id="IPR041373">
    <property type="entry name" value="RT_RNaseH"/>
</dbReference>
<dbReference type="GO" id="GO:0003676">
    <property type="term" value="F:nucleic acid binding"/>
    <property type="evidence" value="ECO:0007669"/>
    <property type="project" value="InterPro"/>
</dbReference>
<feature type="domain" description="Reverse transcriptase" evidence="9">
    <location>
        <begin position="328"/>
        <end position="507"/>
    </location>
</feature>
<dbReference type="InterPro" id="IPR000477">
    <property type="entry name" value="RT_dom"/>
</dbReference>
<dbReference type="InterPro" id="IPR050951">
    <property type="entry name" value="Retrovirus_Pol_polyprotein"/>
</dbReference>
<evidence type="ECO:0000256" key="1">
    <source>
        <dbReference type="ARBA" id="ARBA00012493"/>
    </source>
</evidence>
<dbReference type="PROSITE" id="PS50878">
    <property type="entry name" value="RT_POL"/>
    <property type="match status" value="1"/>
</dbReference>
<dbReference type="InterPro" id="IPR001584">
    <property type="entry name" value="Integrase_cat-core"/>
</dbReference>
<dbReference type="InterPro" id="IPR021109">
    <property type="entry name" value="Peptidase_aspartic_dom_sf"/>
</dbReference>
<evidence type="ECO:0000256" key="2">
    <source>
        <dbReference type="ARBA" id="ARBA00022679"/>
    </source>
</evidence>
<dbReference type="GO" id="GO:0003964">
    <property type="term" value="F:RNA-directed DNA polymerase activity"/>
    <property type="evidence" value="ECO:0007669"/>
    <property type="project" value="UniProtKB-KW"/>
</dbReference>
<dbReference type="AlphaFoldDB" id="A0A438GMB9"/>
<dbReference type="Gene3D" id="3.30.420.10">
    <property type="entry name" value="Ribonuclease H-like superfamily/Ribonuclease H"/>
    <property type="match status" value="1"/>
</dbReference>
<evidence type="ECO:0000256" key="3">
    <source>
        <dbReference type="ARBA" id="ARBA00022695"/>
    </source>
</evidence>
<reference evidence="11 12" key="1">
    <citation type="journal article" date="2018" name="PLoS Genet.">
        <title>Population sequencing reveals clonal diversity and ancestral inbreeding in the grapevine cultivar Chardonnay.</title>
        <authorList>
            <person name="Roach M.J."/>
            <person name="Johnson D.L."/>
            <person name="Bohlmann J."/>
            <person name="van Vuuren H.J."/>
            <person name="Jones S.J."/>
            <person name="Pretorius I.S."/>
            <person name="Schmidt S.A."/>
            <person name="Borneman A.R."/>
        </authorList>
    </citation>
    <scope>NUCLEOTIDE SEQUENCE [LARGE SCALE GENOMIC DNA]</scope>
    <source>
        <strain evidence="12">cv. Chardonnay</strain>
        <tissue evidence="11">Leaf</tissue>
    </source>
</reference>
<dbReference type="InterPro" id="IPR043128">
    <property type="entry name" value="Rev_trsase/Diguanyl_cyclase"/>
</dbReference>
<evidence type="ECO:0000256" key="5">
    <source>
        <dbReference type="ARBA" id="ARBA00022759"/>
    </source>
</evidence>
<dbReference type="GO" id="GO:0015074">
    <property type="term" value="P:DNA integration"/>
    <property type="evidence" value="ECO:0007669"/>
    <property type="project" value="InterPro"/>
</dbReference>
<accession>A0A438GMB9</accession>
<dbReference type="InterPro" id="IPR043502">
    <property type="entry name" value="DNA/RNA_pol_sf"/>
</dbReference>
<sequence length="895" mass="102162">MLEIPNMAEEELLFNFMDNLQSWAEQELRRRGVQDLATAMAVAESLVDYRRGDSSKPKPPSKGKDKRKEFTPRTNCFLCDGPHWARDCPKRKALNAMIEEKEQEGDAKMGSLQLLNALKAKPMPKMPQSKGLIRLELQASKEGGWLKAVNSAAKPSHGVARGVTMHIGSWEGRVDFTVAPMDDFKMVLGMDFLQKVKAVPLPFLRSMAILEEEKPCMVPTVTEGTLKTPMLSAMQVKKGLKREEVTYLATLKEEKDDGSGEPIPKEIEGVLDEFKDVMPPELPKRLPPRREEDHKIELEPGAKPPAMGPYRMAPPELEELRRQLKELLDAGFIQPSKAPYGAPVLFQKKHDGSLRMCIDYRALNKVTVKNKYPIPLIADLFDQLGRARYFTKLDLRSGYYQVRIAEGDEPKTTCVTRYGSYEFLVMPFGLTNAPATFCTLMNKIFHPYLDKFVVVYLDDIVIYSNTLKEHKEHLRKVFKILRQNELYVKKEKCSFAKEEVSFLGHRIRDGKLMMDNSKVKAIQEWDPPTKKAVTEEPVLALPDHTKVFEVHTDASDFAIGGVLMQERHPIAFESRKLNDAERRYTVQEKEMTAIVHCLRTWRHYLLGSHFIVKTDNVATSYFQTQKKLSPKQARWQDFLAEFDYTLEYKPGSANHVADALSRKAELASMTSQPQGDIVDLLREGLQHDPVAKSLIALAHEGKTKRFWVEDGLLYTKGDDSTALLESAYYWPQIRDEVEAYVRTCLVCQQDKVEQRQPRGLLEPLPIAERPWDSVTMDFIIGLPKSEDKVYHSGGGQFIISDRDPRFTGKFWTELFKLMGSELHFSTSFHPQTDGQTERVNALLELYLRHFVSANQKDWAKLLDVAQFSYNLQRSEATNKSPFELATGQQPLTPHT</sequence>
<comment type="caution">
    <text evidence="11">The sequence shown here is derived from an EMBL/GenBank/DDBJ whole genome shotgun (WGS) entry which is preliminary data.</text>
</comment>
<dbReference type="CDD" id="cd00303">
    <property type="entry name" value="retropepsin_like"/>
    <property type="match status" value="1"/>
</dbReference>
<evidence type="ECO:0000259" key="9">
    <source>
        <dbReference type="PROSITE" id="PS50878"/>
    </source>
</evidence>
<dbReference type="Gene3D" id="1.10.340.70">
    <property type="match status" value="1"/>
</dbReference>
<feature type="domain" description="Integrase catalytic" evidence="10">
    <location>
        <begin position="790"/>
        <end position="889"/>
    </location>
</feature>
<dbReference type="Pfam" id="PF00078">
    <property type="entry name" value="RVT_1"/>
    <property type="match status" value="1"/>
</dbReference>
<dbReference type="PANTHER" id="PTHR37984">
    <property type="entry name" value="PROTEIN CBG26694"/>
    <property type="match status" value="1"/>
</dbReference>
<evidence type="ECO:0000259" key="10">
    <source>
        <dbReference type="PROSITE" id="PS50994"/>
    </source>
</evidence>
<dbReference type="GO" id="GO:0016787">
    <property type="term" value="F:hydrolase activity"/>
    <property type="evidence" value="ECO:0007669"/>
    <property type="project" value="UniProtKB-KW"/>
</dbReference>
<dbReference type="GO" id="GO:0004519">
    <property type="term" value="F:endonuclease activity"/>
    <property type="evidence" value="ECO:0007669"/>
    <property type="project" value="UniProtKB-KW"/>
</dbReference>
<gene>
    <name evidence="11" type="primary">TY3B-I_409</name>
    <name evidence="11" type="ORF">CK203_057767</name>
</gene>
<dbReference type="Proteomes" id="UP000288805">
    <property type="component" value="Unassembled WGS sequence"/>
</dbReference>
<dbReference type="SUPFAM" id="SSF53098">
    <property type="entry name" value="Ribonuclease H-like"/>
    <property type="match status" value="1"/>
</dbReference>
<dbReference type="InterPro" id="IPR036397">
    <property type="entry name" value="RNaseH_sf"/>
</dbReference>
<evidence type="ECO:0000313" key="12">
    <source>
        <dbReference type="Proteomes" id="UP000288805"/>
    </source>
</evidence>
<dbReference type="Gene3D" id="3.30.70.270">
    <property type="match status" value="1"/>
</dbReference>
<name>A0A438GMB9_VITVI</name>
<evidence type="ECO:0000256" key="7">
    <source>
        <dbReference type="ARBA" id="ARBA00022918"/>
    </source>
</evidence>
<evidence type="ECO:0000256" key="8">
    <source>
        <dbReference type="SAM" id="MobiDB-lite"/>
    </source>
</evidence>
<protein>
    <recommendedName>
        <fullName evidence="1">RNA-directed DNA polymerase</fullName>
        <ecNumber evidence="1">2.7.7.49</ecNumber>
    </recommendedName>
</protein>
<keyword evidence="7" id="KW-0695">RNA-directed DNA polymerase</keyword>
<evidence type="ECO:0000313" key="11">
    <source>
        <dbReference type="EMBL" id="RVW73356.1"/>
    </source>
</evidence>
<dbReference type="EMBL" id="QGNW01000394">
    <property type="protein sequence ID" value="RVW73356.1"/>
    <property type="molecule type" value="Genomic_DNA"/>
</dbReference>
<dbReference type="CDD" id="cd01647">
    <property type="entry name" value="RT_LTR"/>
    <property type="match status" value="1"/>
</dbReference>
<proteinExistence type="predicted"/>
<dbReference type="InterPro" id="IPR012337">
    <property type="entry name" value="RNaseH-like_sf"/>
</dbReference>
<dbReference type="Gene3D" id="3.10.20.370">
    <property type="match status" value="1"/>
</dbReference>
<dbReference type="FunFam" id="3.10.20.370:FF:000001">
    <property type="entry name" value="Retrovirus-related Pol polyprotein from transposon 17.6-like protein"/>
    <property type="match status" value="1"/>
</dbReference>
<keyword evidence="5" id="KW-0255">Endonuclease</keyword>
<dbReference type="PROSITE" id="PS50994">
    <property type="entry name" value="INTEGRASE"/>
    <property type="match status" value="1"/>
</dbReference>
<keyword evidence="2" id="KW-0808">Transferase</keyword>
<organism evidence="11 12">
    <name type="scientific">Vitis vinifera</name>
    <name type="common">Grape</name>
    <dbReference type="NCBI Taxonomy" id="29760"/>
    <lineage>
        <taxon>Eukaryota</taxon>
        <taxon>Viridiplantae</taxon>
        <taxon>Streptophyta</taxon>
        <taxon>Embryophyta</taxon>
        <taxon>Tracheophyta</taxon>
        <taxon>Spermatophyta</taxon>
        <taxon>Magnoliopsida</taxon>
        <taxon>eudicotyledons</taxon>
        <taxon>Gunneridae</taxon>
        <taxon>Pentapetalae</taxon>
        <taxon>rosids</taxon>
        <taxon>Vitales</taxon>
        <taxon>Vitaceae</taxon>
        <taxon>Viteae</taxon>
        <taxon>Vitis</taxon>
    </lineage>
</organism>
<feature type="region of interest" description="Disordered" evidence="8">
    <location>
        <begin position="49"/>
        <end position="69"/>
    </location>
</feature>
<dbReference type="Pfam" id="PF17921">
    <property type="entry name" value="Integrase_H2C2"/>
    <property type="match status" value="1"/>
</dbReference>
<keyword evidence="3" id="KW-0548">Nucleotidyltransferase</keyword>
<dbReference type="CDD" id="cd09274">
    <property type="entry name" value="RNase_HI_RT_Ty3"/>
    <property type="match status" value="1"/>
</dbReference>
<evidence type="ECO:0000256" key="6">
    <source>
        <dbReference type="ARBA" id="ARBA00022801"/>
    </source>
</evidence>
<dbReference type="EC" id="2.7.7.49" evidence="1"/>
<dbReference type="Pfam" id="PF17917">
    <property type="entry name" value="RT_RNaseH"/>
    <property type="match status" value="1"/>
</dbReference>
<keyword evidence="4" id="KW-0540">Nuclease</keyword>
<keyword evidence="6" id="KW-0378">Hydrolase</keyword>
<dbReference type="InterPro" id="IPR041588">
    <property type="entry name" value="Integrase_H2C2"/>
</dbReference>